<feature type="compositionally biased region" description="Basic and acidic residues" evidence="1">
    <location>
        <begin position="37"/>
        <end position="47"/>
    </location>
</feature>
<feature type="region of interest" description="Disordered" evidence="1">
    <location>
        <begin position="105"/>
        <end position="448"/>
    </location>
</feature>
<evidence type="ECO:0000313" key="3">
    <source>
        <dbReference type="Proteomes" id="UP000192596"/>
    </source>
</evidence>
<feature type="region of interest" description="Disordered" evidence="1">
    <location>
        <begin position="1"/>
        <end position="88"/>
    </location>
</feature>
<feature type="compositionally biased region" description="Basic and acidic residues" evidence="1">
    <location>
        <begin position="17"/>
        <end position="26"/>
    </location>
</feature>
<organism evidence="2 3">
    <name type="scientific">Cryoendolithus antarcticus</name>
    <dbReference type="NCBI Taxonomy" id="1507870"/>
    <lineage>
        <taxon>Eukaryota</taxon>
        <taxon>Fungi</taxon>
        <taxon>Dikarya</taxon>
        <taxon>Ascomycota</taxon>
        <taxon>Pezizomycotina</taxon>
        <taxon>Dothideomycetes</taxon>
        <taxon>Dothideomycetidae</taxon>
        <taxon>Cladosporiales</taxon>
        <taxon>Cladosporiaceae</taxon>
        <taxon>Cryoendolithus</taxon>
    </lineage>
</organism>
<evidence type="ECO:0000256" key="1">
    <source>
        <dbReference type="SAM" id="MobiDB-lite"/>
    </source>
</evidence>
<feature type="compositionally biased region" description="Low complexity" evidence="1">
    <location>
        <begin position="208"/>
        <end position="228"/>
    </location>
</feature>
<dbReference type="STRING" id="1507870.A0A1V8SK04"/>
<gene>
    <name evidence="2" type="ORF">B0A48_14334</name>
</gene>
<feature type="compositionally biased region" description="Polar residues" evidence="1">
    <location>
        <begin position="105"/>
        <end position="122"/>
    </location>
</feature>
<feature type="compositionally biased region" description="Basic and acidic residues" evidence="1">
    <location>
        <begin position="248"/>
        <end position="263"/>
    </location>
</feature>
<sequence>MPGTQTSKKERKRIKLREREEKRKAEEEEPALSELVNGRRVEQRDSVAEGASTAASVDAPATSTKLTASRPLLERRSSAFSTEDMKTGPSKILAAATYPMPQISVTLASSDTKQEGQASAASTKAPEPASARPTPSTPAMQTPEIEAQRETVEPDLSQIPKISSSESSKANDKKPANDSSLERKPLKLESTKSEKIAKQKKDQPSTKTQQVAAGRGAGGTTAVASSTTKEIAMSDPIPTETSLKRKPSKLESMKSEKIARQESEQLSANNDHPVAHDGTADTKVPTTVASEETVITDPVSSPPQPSITPSKTADAPPPGETEESKPAVVLPPQLRTPEPTPEPESKSVSAHQILDAGVTDTLMSEAGEDLAATSQPEIAETGEPSPSRDHENVTVDTGKKDGIGGPAPAANVPDDGEAKQFNDEDTLMGGTGPHPDGRGASSNPKPLDRRADLQATFANLHIKTSHGGLEEFQRLTLAFHCSLCPDKFQPPRRFLSGNEPQAYARELSVLFLRRHGSWIWPRSQVCAPHSIDRGLSYKRHGRLSNNGRGWYVYEGLEVPRRGEFEDVARSALRKRVQYWFEHLLTSPGGVGGG</sequence>
<name>A0A1V8SK04_9PEZI</name>
<dbReference type="EMBL" id="NAJO01000040">
    <property type="protein sequence ID" value="OQN99357.1"/>
    <property type="molecule type" value="Genomic_DNA"/>
</dbReference>
<feature type="compositionally biased region" description="Low complexity" evidence="1">
    <location>
        <begin position="125"/>
        <end position="139"/>
    </location>
</feature>
<feature type="compositionally biased region" description="Basic and acidic residues" evidence="1">
    <location>
        <begin position="169"/>
        <end position="204"/>
    </location>
</feature>
<dbReference type="Proteomes" id="UP000192596">
    <property type="component" value="Unassembled WGS sequence"/>
</dbReference>
<evidence type="ECO:0000313" key="2">
    <source>
        <dbReference type="EMBL" id="OQN99357.1"/>
    </source>
</evidence>
<feature type="compositionally biased region" description="Basic and acidic residues" evidence="1">
    <location>
        <begin position="386"/>
        <end position="402"/>
    </location>
</feature>
<reference evidence="3" key="1">
    <citation type="submission" date="2017-03" db="EMBL/GenBank/DDBJ databases">
        <title>Genomes of endolithic fungi from Antarctica.</title>
        <authorList>
            <person name="Coleine C."/>
            <person name="Masonjones S."/>
            <person name="Stajich J.E."/>
        </authorList>
    </citation>
    <scope>NUCLEOTIDE SEQUENCE [LARGE SCALE GENOMIC DNA]</scope>
    <source>
        <strain evidence="3">CCFEE 5527</strain>
    </source>
</reference>
<keyword evidence="3" id="KW-1185">Reference proteome</keyword>
<protein>
    <submittedName>
        <fullName evidence="2">Uncharacterized protein</fullName>
    </submittedName>
</protein>
<comment type="caution">
    <text evidence="2">The sequence shown here is derived from an EMBL/GenBank/DDBJ whole genome shotgun (WGS) entry which is preliminary data.</text>
</comment>
<dbReference type="AlphaFoldDB" id="A0A1V8SK04"/>
<dbReference type="InParanoid" id="A0A1V8SK04"/>
<proteinExistence type="predicted"/>
<accession>A0A1V8SK04</accession>